<gene>
    <name evidence="1" type="ORF">O181_093842</name>
</gene>
<comment type="caution">
    <text evidence="1">The sequence shown here is derived from an EMBL/GenBank/DDBJ whole genome shotgun (WGS) entry which is preliminary data.</text>
</comment>
<proteinExistence type="predicted"/>
<accession>A0A9Q3J1T3</accession>
<name>A0A9Q3J1T3_9BASI</name>
<evidence type="ECO:0000313" key="2">
    <source>
        <dbReference type="Proteomes" id="UP000765509"/>
    </source>
</evidence>
<protein>
    <submittedName>
        <fullName evidence="1">Uncharacterized protein</fullName>
    </submittedName>
</protein>
<dbReference type="Proteomes" id="UP000765509">
    <property type="component" value="Unassembled WGS sequence"/>
</dbReference>
<organism evidence="1 2">
    <name type="scientific">Austropuccinia psidii MF-1</name>
    <dbReference type="NCBI Taxonomy" id="1389203"/>
    <lineage>
        <taxon>Eukaryota</taxon>
        <taxon>Fungi</taxon>
        <taxon>Dikarya</taxon>
        <taxon>Basidiomycota</taxon>
        <taxon>Pucciniomycotina</taxon>
        <taxon>Pucciniomycetes</taxon>
        <taxon>Pucciniales</taxon>
        <taxon>Sphaerophragmiaceae</taxon>
        <taxon>Austropuccinia</taxon>
    </lineage>
</organism>
<dbReference type="OrthoDB" id="2273864at2759"/>
<reference evidence="1" key="1">
    <citation type="submission" date="2021-03" db="EMBL/GenBank/DDBJ databases">
        <title>Draft genome sequence of rust myrtle Austropuccinia psidii MF-1, a brazilian biotype.</title>
        <authorList>
            <person name="Quecine M.C."/>
            <person name="Pachon D.M.R."/>
            <person name="Bonatelli M.L."/>
            <person name="Correr F.H."/>
            <person name="Franceschini L.M."/>
            <person name="Leite T.F."/>
            <person name="Margarido G.R.A."/>
            <person name="Almeida C.A."/>
            <person name="Ferrarezi J.A."/>
            <person name="Labate C.A."/>
        </authorList>
    </citation>
    <scope>NUCLEOTIDE SEQUENCE</scope>
    <source>
        <strain evidence="1">MF-1</strain>
    </source>
</reference>
<keyword evidence="2" id="KW-1185">Reference proteome</keyword>
<dbReference type="EMBL" id="AVOT02060691">
    <property type="protein sequence ID" value="MBW0554127.1"/>
    <property type="molecule type" value="Genomic_DNA"/>
</dbReference>
<dbReference type="AlphaFoldDB" id="A0A9Q3J1T3"/>
<evidence type="ECO:0000313" key="1">
    <source>
        <dbReference type="EMBL" id="MBW0554127.1"/>
    </source>
</evidence>
<sequence length="120" mass="13841">MGRSIGYSKTLRKPKSPWQMINMALVTGLVLGGKESYNDCIVTEDRISKSFRYLPCHKEDESIDTELLSWNKIISEFGLPIIIISHREDYNFGPTSMTFWEPNLHSSQDKNQKQMGWLKG</sequence>